<feature type="transmembrane region" description="Helical" evidence="1">
    <location>
        <begin position="172"/>
        <end position="193"/>
    </location>
</feature>
<reference evidence="3" key="1">
    <citation type="submission" date="2021-01" db="EMBL/GenBank/DDBJ databases">
        <title>Genome sequence of strain Noviherbaspirillum sp. DKR-6.</title>
        <authorList>
            <person name="Chaudhary D.K."/>
        </authorList>
    </citation>
    <scope>NUCLEOTIDE SEQUENCE</scope>
    <source>
        <strain evidence="3">DKR-6</strain>
    </source>
</reference>
<dbReference type="InterPro" id="IPR012843">
    <property type="entry name" value="YscD"/>
</dbReference>
<dbReference type="AlphaFoldDB" id="A0A934SWP0"/>
<evidence type="ECO:0000256" key="1">
    <source>
        <dbReference type="SAM" id="Phobius"/>
    </source>
</evidence>
<dbReference type="EMBL" id="JAEPBG010000001">
    <property type="protein sequence ID" value="MBK4733223.1"/>
    <property type="molecule type" value="Genomic_DNA"/>
</dbReference>
<proteinExistence type="predicted"/>
<dbReference type="Pfam" id="PF16697">
    <property type="entry name" value="Yop-YscD_cpl"/>
    <property type="match status" value="1"/>
</dbReference>
<dbReference type="Proteomes" id="UP000622890">
    <property type="component" value="Unassembled WGS sequence"/>
</dbReference>
<protein>
    <submittedName>
        <fullName evidence="3">Type III secretion system inner membrane ring subunit SctD</fullName>
    </submittedName>
</protein>
<evidence type="ECO:0000259" key="2">
    <source>
        <dbReference type="PROSITE" id="PS50914"/>
    </source>
</evidence>
<gene>
    <name evidence="3" type="primary">sctD</name>
    <name evidence="3" type="ORF">JJB74_01140</name>
</gene>
<name>A0A934SWP0_9BURK</name>
<sequence length="469" mass="49719">MSALFEAEALESDHVDSVELRVLAGEQAGARVVLAPGEYFLGSGDECSLVLRGRGIVETHGLLRFDGSNADIEPLNGVICNVQGDEITGAHTMGRGVPFEIGDVWIAVDSEDAPWPDTASDFRQSTAAAEVGETLGAATSDIGDALAAPEASGTSDASDNAIYSQASSSKRLAAAFTGVVFLMLLAIAVWTWWSTHGEPSREAQRIEPAVEQPQQAPDELQRIVANLRQTADLKLKRVGKQWVVSGYLSDAESKRTLLEQLANLGNENVKAEVWADAELLEAAKHVIAAKAVPGEAGLRVDKVVAGVATLTGAVASEASLEEAKKAVIDGVPGVVSVVSNALRPGELLQKLKERIATAGLASRLVIMSDAPEVKLTGRLYPEEIAKWESLFVEFSRDYGDVLPIRATVTRVIPKPPVGVQTIIGGSVPYIVTDSGQFVNQGGDVQGHTLTSIRDGEVVFEGSKRVRLAR</sequence>
<dbReference type="CDD" id="cd00060">
    <property type="entry name" value="FHA"/>
    <property type="match status" value="1"/>
</dbReference>
<evidence type="ECO:0000313" key="4">
    <source>
        <dbReference type="Proteomes" id="UP000622890"/>
    </source>
</evidence>
<dbReference type="NCBIfam" id="TIGR02500">
    <property type="entry name" value="type_III_yscD"/>
    <property type="match status" value="1"/>
</dbReference>
<dbReference type="Pfam" id="PF21934">
    <property type="entry name" value="Yop-YscD_ppl_3rd"/>
    <property type="match status" value="1"/>
</dbReference>
<dbReference type="SUPFAM" id="SSF49879">
    <property type="entry name" value="SMAD/FHA domain"/>
    <property type="match status" value="1"/>
</dbReference>
<dbReference type="Gene3D" id="2.60.200.20">
    <property type="match status" value="1"/>
</dbReference>
<dbReference type="PROSITE" id="PS50914">
    <property type="entry name" value="BON"/>
    <property type="match status" value="1"/>
</dbReference>
<accession>A0A934SWP0</accession>
<dbReference type="RefSeq" id="WP_200589842.1">
    <property type="nucleotide sequence ID" value="NZ_JAEPBG010000001.1"/>
</dbReference>
<feature type="domain" description="BON" evidence="2">
    <location>
        <begin position="275"/>
        <end position="346"/>
    </location>
</feature>
<keyword evidence="1" id="KW-0812">Transmembrane</keyword>
<comment type="caution">
    <text evidence="3">The sequence shown here is derived from an EMBL/GenBank/DDBJ whole genome shotgun (WGS) entry which is preliminary data.</text>
</comment>
<dbReference type="InterPro" id="IPR032030">
    <property type="entry name" value="YscD_cytoplasmic_dom"/>
</dbReference>
<evidence type="ECO:0000313" key="3">
    <source>
        <dbReference type="EMBL" id="MBK4733223.1"/>
    </source>
</evidence>
<organism evidence="3 4">
    <name type="scientific">Noviherbaspirillum pedocola</name>
    <dbReference type="NCBI Taxonomy" id="2801341"/>
    <lineage>
        <taxon>Bacteria</taxon>
        <taxon>Pseudomonadati</taxon>
        <taxon>Pseudomonadota</taxon>
        <taxon>Betaproteobacteria</taxon>
        <taxon>Burkholderiales</taxon>
        <taxon>Oxalobacteraceae</taxon>
        <taxon>Noviherbaspirillum</taxon>
    </lineage>
</organism>
<dbReference type="InterPro" id="IPR053946">
    <property type="entry name" value="YscD_ppl_3rd"/>
</dbReference>
<dbReference type="InterPro" id="IPR007055">
    <property type="entry name" value="BON_dom"/>
</dbReference>
<keyword evidence="1" id="KW-1133">Transmembrane helix</keyword>
<keyword evidence="4" id="KW-1185">Reference proteome</keyword>
<dbReference type="InterPro" id="IPR008984">
    <property type="entry name" value="SMAD_FHA_dom_sf"/>
</dbReference>
<keyword evidence="1" id="KW-0472">Membrane</keyword>